<reference evidence="2" key="1">
    <citation type="submission" date="2021-03" db="EMBL/GenBank/DDBJ databases">
        <title>Antimicrobial resistance genes in bacteria isolated from Japanese honey, and their potential for conferring macrolide and lincosamide resistance in the American foulbrood pathogen Paenibacillus larvae.</title>
        <authorList>
            <person name="Okamoto M."/>
            <person name="Kumagai M."/>
            <person name="Kanamori H."/>
            <person name="Takamatsu D."/>
        </authorList>
    </citation>
    <scope>NUCLEOTIDE SEQUENCE</scope>
    <source>
        <strain evidence="2">J40TS1</strain>
    </source>
</reference>
<dbReference type="RefSeq" id="WP_213516957.1">
    <property type="nucleotide sequence ID" value="NZ_BOSE01000006.1"/>
</dbReference>
<organism evidence="2 3">
    <name type="scientific">Paenibacillus montaniterrae</name>
    <dbReference type="NCBI Taxonomy" id="429341"/>
    <lineage>
        <taxon>Bacteria</taxon>
        <taxon>Bacillati</taxon>
        <taxon>Bacillota</taxon>
        <taxon>Bacilli</taxon>
        <taxon>Bacillales</taxon>
        <taxon>Paenibacillaceae</taxon>
        <taxon>Paenibacillus</taxon>
    </lineage>
</organism>
<dbReference type="InterPro" id="IPR031837">
    <property type="entry name" value="DUF5071"/>
</dbReference>
<feature type="domain" description="DUF5071" evidence="1">
    <location>
        <begin position="7"/>
        <end position="125"/>
    </location>
</feature>
<dbReference type="Proteomes" id="UP000683139">
    <property type="component" value="Unassembled WGS sequence"/>
</dbReference>
<gene>
    <name evidence="2" type="ORF">J40TS1_31670</name>
</gene>
<keyword evidence="3" id="KW-1185">Reference proteome</keyword>
<protein>
    <recommendedName>
        <fullName evidence="1">DUF5071 domain-containing protein</fullName>
    </recommendedName>
</protein>
<dbReference type="EMBL" id="BOSE01000006">
    <property type="protein sequence ID" value="GIP17525.1"/>
    <property type="molecule type" value="Genomic_DNA"/>
</dbReference>
<dbReference type="Pfam" id="PF16804">
    <property type="entry name" value="DUF5071"/>
    <property type="match status" value="1"/>
</dbReference>
<sequence length="129" mass="15406">MSNLINLLPRDKHDFERVNELKKLDKNDLKELIPELLEWLQDINWPIAIEISRLLLTIPQETIPFVINVLNGRDDIWKEWCLRYFVMELPKEIRKILQGHIERIAYNPTKGEELEEVHLTAQEILNKGR</sequence>
<comment type="caution">
    <text evidence="2">The sequence shown here is derived from an EMBL/GenBank/DDBJ whole genome shotgun (WGS) entry which is preliminary data.</text>
</comment>
<dbReference type="Gene3D" id="1.25.40.750">
    <property type="entry name" value="Domain of unknown function DUF5071"/>
    <property type="match status" value="1"/>
</dbReference>
<evidence type="ECO:0000313" key="3">
    <source>
        <dbReference type="Proteomes" id="UP000683139"/>
    </source>
</evidence>
<dbReference type="AlphaFoldDB" id="A0A920CYL1"/>
<evidence type="ECO:0000313" key="2">
    <source>
        <dbReference type="EMBL" id="GIP17525.1"/>
    </source>
</evidence>
<dbReference type="InterPro" id="IPR038692">
    <property type="entry name" value="Cthe_2751_sf"/>
</dbReference>
<proteinExistence type="predicted"/>
<evidence type="ECO:0000259" key="1">
    <source>
        <dbReference type="Pfam" id="PF16804"/>
    </source>
</evidence>
<accession>A0A920CYL1</accession>
<dbReference type="CDD" id="cd11743">
    <property type="entry name" value="Cthe_2751_like"/>
    <property type="match status" value="1"/>
</dbReference>
<name>A0A920CYL1_9BACL</name>